<keyword evidence="1" id="KW-0479">Metal-binding</keyword>
<evidence type="ECO:0000313" key="8">
    <source>
        <dbReference type="Proteomes" id="UP001189429"/>
    </source>
</evidence>
<evidence type="ECO:0000313" key="7">
    <source>
        <dbReference type="EMBL" id="CAK0790085.1"/>
    </source>
</evidence>
<sequence length="472" mass="49579">MALPAQPAKPEVGHDEAGGPHGDSAAVVPHAACSCWLGAWRLWLGSLPWLGSRGTVVLAGLPGKADEPRAIDADAEQQAVEAQPAERAVGGQAGDAAPAEPRATAPEAAPPRSTGLDYRKFELLALQEERESRGRAVLLSGRRGWNAAINGMYTEDGCLNGRPRLRHRSGARWLKFNDAGQWMVSKYSDGRPCGEALAADAPESPRQIRGPWYVCSEQLQWESDASVAVTREGCLCCGRSTDKPLRCGRCRAVSYCSQACQRADWAYHRRTCSAPTAPAAEEKEGQAPGQAGAAVTVCTTDAEGTSGTAVARAAAEAVADVTAAVGAARTADASSKAGVAGSRALRAALACAPAAAAPSAGGRTSAWNAAGTWEDRNMLGWMRERLQLELGSPGGPSCPCGEGGCVEAVRVQEVEGIASIGLNRGERRRLFDVSFEFVFRASWLHDHGSMSTEGVVQVVDSWRFAGALPDVH</sequence>
<feature type="domain" description="MYND-type" evidence="6">
    <location>
        <begin position="234"/>
        <end position="272"/>
    </location>
</feature>
<feature type="compositionally biased region" description="Low complexity" evidence="5">
    <location>
        <begin position="96"/>
        <end position="112"/>
    </location>
</feature>
<dbReference type="Proteomes" id="UP001189429">
    <property type="component" value="Unassembled WGS sequence"/>
</dbReference>
<evidence type="ECO:0000256" key="5">
    <source>
        <dbReference type="SAM" id="MobiDB-lite"/>
    </source>
</evidence>
<dbReference type="Gene3D" id="6.10.140.2220">
    <property type="match status" value="1"/>
</dbReference>
<proteinExistence type="predicted"/>
<evidence type="ECO:0000256" key="1">
    <source>
        <dbReference type="ARBA" id="ARBA00022723"/>
    </source>
</evidence>
<name>A0ABN9PII3_9DINO</name>
<evidence type="ECO:0000259" key="6">
    <source>
        <dbReference type="PROSITE" id="PS50865"/>
    </source>
</evidence>
<feature type="region of interest" description="Disordered" evidence="5">
    <location>
        <begin position="73"/>
        <end position="114"/>
    </location>
</feature>
<dbReference type="PROSITE" id="PS01360">
    <property type="entry name" value="ZF_MYND_1"/>
    <property type="match status" value="1"/>
</dbReference>
<dbReference type="InterPro" id="IPR002893">
    <property type="entry name" value="Znf_MYND"/>
</dbReference>
<evidence type="ECO:0000256" key="3">
    <source>
        <dbReference type="ARBA" id="ARBA00022833"/>
    </source>
</evidence>
<keyword evidence="8" id="KW-1185">Reference proteome</keyword>
<dbReference type="InterPro" id="IPR036338">
    <property type="entry name" value="Aha1"/>
</dbReference>
<feature type="region of interest" description="Disordered" evidence="5">
    <location>
        <begin position="1"/>
        <end position="23"/>
    </location>
</feature>
<protein>
    <recommendedName>
        <fullName evidence="6">MYND-type domain-containing protein</fullName>
    </recommendedName>
</protein>
<evidence type="ECO:0000256" key="2">
    <source>
        <dbReference type="ARBA" id="ARBA00022771"/>
    </source>
</evidence>
<dbReference type="Pfam" id="PF01753">
    <property type="entry name" value="zf-MYND"/>
    <property type="match status" value="1"/>
</dbReference>
<keyword evidence="3" id="KW-0862">Zinc</keyword>
<accession>A0ABN9PII3</accession>
<comment type="caution">
    <text evidence="7">The sequence shown here is derived from an EMBL/GenBank/DDBJ whole genome shotgun (WGS) entry which is preliminary data.</text>
</comment>
<dbReference type="SUPFAM" id="SSF144232">
    <property type="entry name" value="HIT/MYND zinc finger-like"/>
    <property type="match status" value="1"/>
</dbReference>
<keyword evidence="2 4" id="KW-0863">Zinc-finger</keyword>
<feature type="non-terminal residue" evidence="7">
    <location>
        <position position="472"/>
    </location>
</feature>
<evidence type="ECO:0000256" key="4">
    <source>
        <dbReference type="PROSITE-ProRule" id="PRU00134"/>
    </source>
</evidence>
<dbReference type="PROSITE" id="PS50865">
    <property type="entry name" value="ZF_MYND_2"/>
    <property type="match status" value="1"/>
</dbReference>
<dbReference type="SUPFAM" id="SSF103111">
    <property type="entry name" value="Activator of Hsp90 ATPase, Aha1"/>
    <property type="match status" value="1"/>
</dbReference>
<reference evidence="7" key="1">
    <citation type="submission" date="2023-10" db="EMBL/GenBank/DDBJ databases">
        <authorList>
            <person name="Chen Y."/>
            <person name="Shah S."/>
            <person name="Dougan E. K."/>
            <person name="Thang M."/>
            <person name="Chan C."/>
        </authorList>
    </citation>
    <scope>NUCLEOTIDE SEQUENCE [LARGE SCALE GENOMIC DNA]</scope>
</reference>
<feature type="compositionally biased region" description="Low complexity" evidence="5">
    <location>
        <begin position="76"/>
        <end position="88"/>
    </location>
</feature>
<organism evidence="7 8">
    <name type="scientific">Prorocentrum cordatum</name>
    <dbReference type="NCBI Taxonomy" id="2364126"/>
    <lineage>
        <taxon>Eukaryota</taxon>
        <taxon>Sar</taxon>
        <taxon>Alveolata</taxon>
        <taxon>Dinophyceae</taxon>
        <taxon>Prorocentrales</taxon>
        <taxon>Prorocentraceae</taxon>
        <taxon>Prorocentrum</taxon>
    </lineage>
</organism>
<gene>
    <name evidence="7" type="ORF">PCOR1329_LOCUS1452</name>
</gene>
<dbReference type="EMBL" id="CAUYUJ010000352">
    <property type="protein sequence ID" value="CAK0790085.1"/>
    <property type="molecule type" value="Genomic_DNA"/>
</dbReference>